<accession>A0ABW1TUR2</accession>
<protein>
    <submittedName>
        <fullName evidence="1">Uncharacterized protein</fullName>
    </submittedName>
</protein>
<gene>
    <name evidence="1" type="ORF">ACFQND_07340</name>
</gene>
<dbReference type="RefSeq" id="WP_371436020.1">
    <property type="nucleotide sequence ID" value="NZ_JBHSRS010000015.1"/>
</dbReference>
<dbReference type="Proteomes" id="UP001596270">
    <property type="component" value="Unassembled WGS sequence"/>
</dbReference>
<dbReference type="EMBL" id="JBHSRS010000015">
    <property type="protein sequence ID" value="MFC6281043.1"/>
    <property type="molecule type" value="Genomic_DNA"/>
</dbReference>
<sequence length="79" mass="8855">MTRVRKSLQRKAFLLQSAPISVKSTITPYRNPLTENRELKARLNDPKVVDFGAYSGGHTDRSLPVGVTEKNLLNDARCN</sequence>
<reference evidence="2" key="1">
    <citation type="journal article" date="2019" name="Int. J. Syst. Evol. Microbiol.">
        <title>The Global Catalogue of Microorganisms (GCM) 10K type strain sequencing project: providing services to taxonomists for standard genome sequencing and annotation.</title>
        <authorList>
            <consortium name="The Broad Institute Genomics Platform"/>
            <consortium name="The Broad Institute Genome Sequencing Center for Infectious Disease"/>
            <person name="Wu L."/>
            <person name="Ma J."/>
        </authorList>
    </citation>
    <scope>NUCLEOTIDE SEQUENCE [LARGE SCALE GENOMIC DNA]</scope>
    <source>
        <strain evidence="2">CCUG 39402</strain>
    </source>
</reference>
<organism evidence="1 2">
    <name type="scientific">Polaromonas aquatica</name>
    <dbReference type="NCBI Taxonomy" id="332657"/>
    <lineage>
        <taxon>Bacteria</taxon>
        <taxon>Pseudomonadati</taxon>
        <taxon>Pseudomonadota</taxon>
        <taxon>Betaproteobacteria</taxon>
        <taxon>Burkholderiales</taxon>
        <taxon>Comamonadaceae</taxon>
        <taxon>Polaromonas</taxon>
    </lineage>
</organism>
<proteinExistence type="predicted"/>
<evidence type="ECO:0000313" key="2">
    <source>
        <dbReference type="Proteomes" id="UP001596270"/>
    </source>
</evidence>
<evidence type="ECO:0000313" key="1">
    <source>
        <dbReference type="EMBL" id="MFC6281043.1"/>
    </source>
</evidence>
<name>A0ABW1TUR2_9BURK</name>
<keyword evidence="2" id="KW-1185">Reference proteome</keyword>
<comment type="caution">
    <text evidence="1">The sequence shown here is derived from an EMBL/GenBank/DDBJ whole genome shotgun (WGS) entry which is preliminary data.</text>
</comment>